<feature type="compositionally biased region" description="Low complexity" evidence="1">
    <location>
        <begin position="30"/>
        <end position="49"/>
    </location>
</feature>
<organism evidence="2 3">
    <name type="scientific">Microbotryum intermedium</name>
    <dbReference type="NCBI Taxonomy" id="269621"/>
    <lineage>
        <taxon>Eukaryota</taxon>
        <taxon>Fungi</taxon>
        <taxon>Dikarya</taxon>
        <taxon>Basidiomycota</taxon>
        <taxon>Pucciniomycotina</taxon>
        <taxon>Microbotryomycetes</taxon>
        <taxon>Microbotryales</taxon>
        <taxon>Microbotryaceae</taxon>
        <taxon>Microbotryum</taxon>
    </lineage>
</organism>
<feature type="region of interest" description="Disordered" evidence="1">
    <location>
        <begin position="847"/>
        <end position="985"/>
    </location>
</feature>
<feature type="region of interest" description="Disordered" evidence="1">
    <location>
        <begin position="147"/>
        <end position="185"/>
    </location>
</feature>
<feature type="compositionally biased region" description="Low complexity" evidence="1">
    <location>
        <begin position="973"/>
        <end position="985"/>
    </location>
</feature>
<feature type="compositionally biased region" description="Polar residues" evidence="1">
    <location>
        <begin position="857"/>
        <end position="879"/>
    </location>
</feature>
<feature type="compositionally biased region" description="Basic and acidic residues" evidence="1">
    <location>
        <begin position="338"/>
        <end position="356"/>
    </location>
</feature>
<feature type="compositionally biased region" description="Pro residues" evidence="1">
    <location>
        <begin position="589"/>
        <end position="601"/>
    </location>
</feature>
<evidence type="ECO:0000313" key="2">
    <source>
        <dbReference type="EMBL" id="SCV68760.1"/>
    </source>
</evidence>
<accession>A0A238F3T1</accession>
<protein>
    <submittedName>
        <fullName evidence="2">BQ2448_881 protein</fullName>
    </submittedName>
</protein>
<dbReference type="STRING" id="269621.A0A238F3T1"/>
<evidence type="ECO:0000256" key="1">
    <source>
        <dbReference type="SAM" id="MobiDB-lite"/>
    </source>
</evidence>
<feature type="compositionally biased region" description="Basic and acidic residues" evidence="1">
    <location>
        <begin position="147"/>
        <end position="156"/>
    </location>
</feature>
<feature type="region of interest" description="Disordered" evidence="1">
    <location>
        <begin position="744"/>
        <end position="768"/>
    </location>
</feature>
<sequence>MASAMLTHRPPKAPRPSISSGGASLLARFPPSSSNLAPTSNSTSTSTSAERPPQASTSTSTSTSTSALIVPVQSHDPPHPHHPTSLMDESILDFDQLLHPNLPSHQGKGATTMTTTFHFDDDSFMLNDQHMSFLQQDDSFGVMRREPEDGVKRSDDPGDALEVDSEEQQHGEKGTVTSQEAANQVAPVEAQPPTVAAIEEPIIQQSHPLQVLVQKSPVELHPVQHRSITTHRRSSISPILKRNKVVAIPTLDEVPVPEQPVRPSIISTNANSSASSTSTSALPSTHTDPTLVANRPVRPAHILPKHHPSHPRILDAVIISVPRPRDRSRSRSSSTEPIHQEGSHSKPFETKAERRLSPSISTRRPSAHGAAVSPISTLTMAPPPPPPRTHPIGDYLAPLAEVSDEEVESRRSKDQSSSFETTLPTPYKPPPPQQVTKDFQRQKDDSMMQEREEDVFEIEMEMEEGNDLELDRHEALDADGSLPRIGESLNEFEHHRWGGREGTKNGRRMTTSTPAKVGVMSGMGRRVSVVAGRLGGLRGVGQGVLDEEEEGGMMRQMSKERNQVDIPVESQNLVVVKEVKASSMERALAPPPKAPLPPPVAIPTSTSKDPSLPKKRRASRAFEGRHQPVTVVSDRPEGRKAMPTKTKATISSTRRASTVISHPNKAFTSKKAPTRTPAPSAPTLKPTEITRPSIATPFIAPPQLPAAPPKTTLRLNYTYTRAPPTTNSTLSSSTRLTTIRLFDPCTPINEEEEGPGQGQRRTGQKEVERARLPAKIGDLTVPMEYTFGARAEERERLRKERKERITLEVKGGIRQGVKRTSTVLVGDRGSKRPKFGTAASSQALGAQGGAVLGPGSKQNLPSFSATTAPIKPTTSTQPKPFNFLNRHRPAPPSSTSARPTIQNSNSLQAQREVATALEKASNLDRLGWSERQKLREEEVRRRKEVARKEEEEAERLKLKSLKERLLRAKAPEGRMSTGSSSGMRR</sequence>
<name>A0A238F3T1_9BASI</name>
<feature type="compositionally biased region" description="Low complexity" evidence="1">
    <location>
        <begin position="56"/>
        <end position="66"/>
    </location>
</feature>
<proteinExistence type="predicted"/>
<feature type="region of interest" description="Disordered" evidence="1">
    <location>
        <begin position="256"/>
        <end position="445"/>
    </location>
</feature>
<feature type="compositionally biased region" description="Acidic residues" evidence="1">
    <location>
        <begin position="157"/>
        <end position="166"/>
    </location>
</feature>
<dbReference type="Proteomes" id="UP000198372">
    <property type="component" value="Unassembled WGS sequence"/>
</dbReference>
<feature type="region of interest" description="Disordered" evidence="1">
    <location>
        <begin position="1"/>
        <end position="66"/>
    </location>
</feature>
<feature type="compositionally biased region" description="Basic and acidic residues" evidence="1">
    <location>
        <begin position="927"/>
        <end position="972"/>
    </location>
</feature>
<evidence type="ECO:0000313" key="3">
    <source>
        <dbReference type="Proteomes" id="UP000198372"/>
    </source>
</evidence>
<gene>
    <name evidence="2" type="ORF">BQ2448_881</name>
</gene>
<feature type="compositionally biased region" description="Low complexity" evidence="1">
    <location>
        <begin position="674"/>
        <end position="683"/>
    </location>
</feature>
<dbReference type="OrthoDB" id="2537986at2759"/>
<keyword evidence="3" id="KW-1185">Reference proteome</keyword>
<feature type="compositionally biased region" description="Polar residues" evidence="1">
    <location>
        <begin position="646"/>
        <end position="661"/>
    </location>
</feature>
<dbReference type="AlphaFoldDB" id="A0A238F3T1"/>
<dbReference type="PANTHER" id="PTHR48125">
    <property type="entry name" value="LP07818P1"/>
    <property type="match status" value="1"/>
</dbReference>
<dbReference type="PANTHER" id="PTHR48125:SF12">
    <property type="entry name" value="AT HOOK TRANSCRIPTION FACTOR FAMILY-RELATED"/>
    <property type="match status" value="1"/>
</dbReference>
<dbReference type="EMBL" id="FMSP01000003">
    <property type="protein sequence ID" value="SCV68760.1"/>
    <property type="molecule type" value="Genomic_DNA"/>
</dbReference>
<feature type="compositionally biased region" description="Low complexity" evidence="1">
    <location>
        <begin position="264"/>
        <end position="281"/>
    </location>
</feature>
<reference evidence="3" key="1">
    <citation type="submission" date="2016-09" db="EMBL/GenBank/DDBJ databases">
        <authorList>
            <person name="Jeantristanb JTB J.-T."/>
            <person name="Ricardo R."/>
        </authorList>
    </citation>
    <scope>NUCLEOTIDE SEQUENCE [LARGE SCALE GENOMIC DNA]</scope>
</reference>
<feature type="region of interest" description="Disordered" evidence="1">
    <location>
        <begin position="587"/>
        <end position="690"/>
    </location>
</feature>